<dbReference type="EMBL" id="SMOL01000312">
    <property type="protein sequence ID" value="KAB2620627.1"/>
    <property type="molecule type" value="Genomic_DNA"/>
</dbReference>
<sequence length="599" mass="66600">MKAIMEKKERDSMEKNERGSTDEEPVIYRGWKVMPFVIGNETFEKLGAIGTLANLLVYLTSVFNMKRITAATLVTIFNGTTNFATLLGAFASDTYFGRYKTLGFSSIASFMGLLLIDFTAVFKNLHPPHCKPEEKGTCKGPTAGQMAFLLTGFGMLIVGAAGIRPCNLAFGADQFDQKTESGKRGVNSFFNWYMFTFTFAQMIALTLIVYIQSNVSWGLGFGIPAILMLISCVLFFMGSKMYVKVKASGSPMKSVAQVVVVSIAKRHLKLKEPERPWLSMFVYMPPDSINSNLPCTNQFRCLDKAAILTPDDKINPDGSAADPWKLCSMQQVEEVKCLLRVLPIWAAALIYHIAIVQQHTYVVFQALQSNRRLGKTSFQIPAASYSIFLMLGMTIWIPIYDRLLVPFLQRLTGKEGGITLLQRIGIGIFLSVITMLVSAFVEQHRRTIALTKPIPGIRTRGDISSMSGFWLVPQLTLAGVAEAFAAIGQIEFYYKQFPENMRSIAGSLFFCGMAGSSYLSSALIAIVHRTTEGAKTGNWLPEDLNKGRLDYYYYLIAALGVINLGYFLMCSKWYTYKGGGDNNALEVEVVQKSHDQHEI</sequence>
<protein>
    <submittedName>
        <fullName evidence="8">Protein NRT1/ PTR FAMILY 2.9-like</fullName>
    </submittedName>
</protein>
<dbReference type="InterPro" id="IPR036259">
    <property type="entry name" value="MFS_trans_sf"/>
</dbReference>
<name>A0A5N5GZW3_9ROSA</name>
<evidence type="ECO:0000256" key="2">
    <source>
        <dbReference type="ARBA" id="ARBA00005982"/>
    </source>
</evidence>
<dbReference type="Proteomes" id="UP000327157">
    <property type="component" value="Unassembled WGS sequence"/>
</dbReference>
<dbReference type="Pfam" id="PF00854">
    <property type="entry name" value="PTR2"/>
    <property type="match status" value="1"/>
</dbReference>
<comment type="subcellular location">
    <subcellularLocation>
        <location evidence="1">Membrane</location>
        <topology evidence="1">Multi-pass membrane protein</topology>
    </subcellularLocation>
</comment>
<evidence type="ECO:0000256" key="3">
    <source>
        <dbReference type="ARBA" id="ARBA00022692"/>
    </source>
</evidence>
<feature type="transmembrane region" description="Helical" evidence="7">
    <location>
        <begin position="142"/>
        <end position="163"/>
    </location>
</feature>
<evidence type="ECO:0000256" key="5">
    <source>
        <dbReference type="ARBA" id="ARBA00023136"/>
    </source>
</evidence>
<evidence type="ECO:0000256" key="4">
    <source>
        <dbReference type="ARBA" id="ARBA00022989"/>
    </source>
</evidence>
<dbReference type="GO" id="GO:0016020">
    <property type="term" value="C:membrane"/>
    <property type="evidence" value="ECO:0007669"/>
    <property type="project" value="UniProtKB-SubCell"/>
</dbReference>
<feature type="transmembrane region" description="Helical" evidence="7">
    <location>
        <begin position="70"/>
        <end position="90"/>
    </location>
</feature>
<keyword evidence="5 7" id="KW-0472">Membrane</keyword>
<accession>A0A5N5GZW3</accession>
<feature type="transmembrane region" description="Helical" evidence="7">
    <location>
        <begin position="378"/>
        <end position="399"/>
    </location>
</feature>
<dbReference type="SUPFAM" id="SSF103473">
    <property type="entry name" value="MFS general substrate transporter"/>
    <property type="match status" value="1"/>
</dbReference>
<feature type="region of interest" description="Disordered" evidence="6">
    <location>
        <begin position="1"/>
        <end position="21"/>
    </location>
</feature>
<gene>
    <name evidence="8" type="ORF">D8674_041476</name>
</gene>
<dbReference type="InterPro" id="IPR000109">
    <property type="entry name" value="POT_fam"/>
</dbReference>
<reference evidence="8 9" key="1">
    <citation type="submission" date="2019-09" db="EMBL/GenBank/DDBJ databases">
        <authorList>
            <person name="Ou C."/>
        </authorList>
    </citation>
    <scope>NUCLEOTIDE SEQUENCE [LARGE SCALE GENOMIC DNA]</scope>
    <source>
        <strain evidence="8">S2</strain>
        <tissue evidence="8">Leaf</tissue>
    </source>
</reference>
<feature type="transmembrane region" description="Helical" evidence="7">
    <location>
        <begin position="46"/>
        <end position="64"/>
    </location>
</feature>
<feature type="transmembrane region" description="Helical" evidence="7">
    <location>
        <begin position="468"/>
        <end position="487"/>
    </location>
</feature>
<feature type="transmembrane region" description="Helical" evidence="7">
    <location>
        <begin position="190"/>
        <end position="211"/>
    </location>
</feature>
<keyword evidence="9" id="KW-1185">Reference proteome</keyword>
<dbReference type="PANTHER" id="PTHR11654">
    <property type="entry name" value="OLIGOPEPTIDE TRANSPORTER-RELATED"/>
    <property type="match status" value="1"/>
</dbReference>
<feature type="transmembrane region" description="Helical" evidence="7">
    <location>
        <begin position="102"/>
        <end position="122"/>
    </location>
</feature>
<evidence type="ECO:0000313" key="9">
    <source>
        <dbReference type="Proteomes" id="UP000327157"/>
    </source>
</evidence>
<feature type="transmembrane region" description="Helical" evidence="7">
    <location>
        <begin position="508"/>
        <end position="531"/>
    </location>
</feature>
<feature type="transmembrane region" description="Helical" evidence="7">
    <location>
        <begin position="217"/>
        <end position="237"/>
    </location>
</feature>
<evidence type="ECO:0000313" key="8">
    <source>
        <dbReference type="EMBL" id="KAB2620627.1"/>
    </source>
</evidence>
<keyword evidence="4 7" id="KW-1133">Transmembrane helix</keyword>
<evidence type="ECO:0000256" key="7">
    <source>
        <dbReference type="SAM" id="Phobius"/>
    </source>
</evidence>
<dbReference type="Gene3D" id="1.20.1250.20">
    <property type="entry name" value="MFS general substrate transporter like domains"/>
    <property type="match status" value="1"/>
</dbReference>
<reference evidence="8 9" key="2">
    <citation type="submission" date="2019-11" db="EMBL/GenBank/DDBJ databases">
        <title>A de novo genome assembly of a pear dwarfing rootstock.</title>
        <authorList>
            <person name="Wang F."/>
            <person name="Wang J."/>
            <person name="Li S."/>
            <person name="Zhang Y."/>
            <person name="Fang M."/>
            <person name="Ma L."/>
            <person name="Zhao Y."/>
            <person name="Jiang S."/>
        </authorList>
    </citation>
    <scope>NUCLEOTIDE SEQUENCE [LARGE SCALE GENOMIC DNA]</scope>
    <source>
        <strain evidence="8">S2</strain>
        <tissue evidence="8">Leaf</tissue>
    </source>
</reference>
<keyword evidence="3 7" id="KW-0812">Transmembrane</keyword>
<proteinExistence type="inferred from homology"/>
<dbReference type="GO" id="GO:0022857">
    <property type="term" value="F:transmembrane transporter activity"/>
    <property type="evidence" value="ECO:0007669"/>
    <property type="project" value="InterPro"/>
</dbReference>
<organism evidence="8 9">
    <name type="scientific">Pyrus ussuriensis x Pyrus communis</name>
    <dbReference type="NCBI Taxonomy" id="2448454"/>
    <lineage>
        <taxon>Eukaryota</taxon>
        <taxon>Viridiplantae</taxon>
        <taxon>Streptophyta</taxon>
        <taxon>Embryophyta</taxon>
        <taxon>Tracheophyta</taxon>
        <taxon>Spermatophyta</taxon>
        <taxon>Magnoliopsida</taxon>
        <taxon>eudicotyledons</taxon>
        <taxon>Gunneridae</taxon>
        <taxon>Pentapetalae</taxon>
        <taxon>rosids</taxon>
        <taxon>fabids</taxon>
        <taxon>Rosales</taxon>
        <taxon>Rosaceae</taxon>
        <taxon>Amygdaloideae</taxon>
        <taxon>Maleae</taxon>
        <taxon>Pyrus</taxon>
    </lineage>
</organism>
<feature type="transmembrane region" description="Helical" evidence="7">
    <location>
        <begin position="420"/>
        <end position="441"/>
    </location>
</feature>
<dbReference type="OrthoDB" id="8904098at2759"/>
<evidence type="ECO:0000256" key="6">
    <source>
        <dbReference type="SAM" id="MobiDB-lite"/>
    </source>
</evidence>
<comment type="caution">
    <text evidence="8">The sequence shown here is derived from an EMBL/GenBank/DDBJ whole genome shotgun (WGS) entry which is preliminary data.</text>
</comment>
<feature type="transmembrane region" description="Helical" evidence="7">
    <location>
        <begin position="551"/>
        <end position="569"/>
    </location>
</feature>
<dbReference type="AlphaFoldDB" id="A0A5N5GZW3"/>
<dbReference type="CDD" id="cd17416">
    <property type="entry name" value="MFS_NPF1_2"/>
    <property type="match status" value="1"/>
</dbReference>
<comment type="similarity">
    <text evidence="2">Belongs to the major facilitator superfamily. Proton-dependent oligopeptide transporter (POT/PTR) (TC 2.A.17) family.</text>
</comment>
<evidence type="ECO:0000256" key="1">
    <source>
        <dbReference type="ARBA" id="ARBA00004141"/>
    </source>
</evidence>